<gene>
    <name evidence="1" type="ORF">EZM97_32630</name>
</gene>
<dbReference type="EMBL" id="SJTG01000005">
    <property type="protein sequence ID" value="TCI07336.1"/>
    <property type="molecule type" value="Genomic_DNA"/>
</dbReference>
<evidence type="ECO:0000313" key="1">
    <source>
        <dbReference type="EMBL" id="TCI07336.1"/>
    </source>
</evidence>
<sequence>MDLDRIRKAAEQLERAVQAAREQGFENADCVLTSEVLALLPKAKAGELTAAVQLKFTAGPRWNFTETRLGDCGELEDAWCEFRMAVEDRDSDPAFRAYNALLNGERPP</sequence>
<comment type="caution">
    <text evidence="1">The sequence shown here is derived from an EMBL/GenBank/DDBJ whole genome shotgun (WGS) entry which is preliminary data.</text>
</comment>
<protein>
    <submittedName>
        <fullName evidence="1">Uncharacterized protein</fullName>
    </submittedName>
</protein>
<dbReference type="RefSeq" id="WP_131412651.1">
    <property type="nucleotide sequence ID" value="NZ_SJTG01000005.1"/>
</dbReference>
<organism evidence="1 2">
    <name type="scientific">Dyella soli</name>
    <dbReference type="NCBI Taxonomy" id="522319"/>
    <lineage>
        <taxon>Bacteria</taxon>
        <taxon>Pseudomonadati</taxon>
        <taxon>Pseudomonadota</taxon>
        <taxon>Gammaproteobacteria</taxon>
        <taxon>Lysobacterales</taxon>
        <taxon>Rhodanobacteraceae</taxon>
        <taxon>Dyella</taxon>
    </lineage>
</organism>
<reference evidence="1 2" key="1">
    <citation type="submission" date="2019-02" db="EMBL/GenBank/DDBJ databases">
        <title>Dyella amyloliquefaciens sp. nov., isolated from forest soil.</title>
        <authorList>
            <person name="Gao Z.-H."/>
            <person name="Qiu L.-H."/>
        </authorList>
    </citation>
    <scope>NUCLEOTIDE SEQUENCE [LARGE SCALE GENOMIC DNA]</scope>
    <source>
        <strain evidence="1 2">KACC 12747</strain>
    </source>
</reference>
<name>A0A4R0YGG4_9GAMM</name>
<dbReference type="Proteomes" id="UP000291822">
    <property type="component" value="Unassembled WGS sequence"/>
</dbReference>
<keyword evidence="2" id="KW-1185">Reference proteome</keyword>
<evidence type="ECO:0000313" key="2">
    <source>
        <dbReference type="Proteomes" id="UP000291822"/>
    </source>
</evidence>
<accession>A0A4R0YGG4</accession>
<dbReference type="AlphaFoldDB" id="A0A4R0YGG4"/>
<proteinExistence type="predicted"/>